<comment type="cofactor">
    <cofactor evidence="1 6">
        <name>heme</name>
        <dbReference type="ChEBI" id="CHEBI:30413"/>
    </cofactor>
</comment>
<keyword evidence="3 6" id="KW-0349">Heme</keyword>
<dbReference type="InterPro" id="IPR002401">
    <property type="entry name" value="Cyt_P450_E_grp-I"/>
</dbReference>
<feature type="region of interest" description="Disordered" evidence="8">
    <location>
        <begin position="126"/>
        <end position="157"/>
    </location>
</feature>
<dbReference type="AlphaFoldDB" id="A0A2T3A6H3"/>
<dbReference type="OrthoDB" id="1470350at2759"/>
<feature type="compositionally biased region" description="Low complexity" evidence="8">
    <location>
        <begin position="245"/>
        <end position="257"/>
    </location>
</feature>
<accession>A0A2T3A6H3</accession>
<evidence type="ECO:0000256" key="5">
    <source>
        <dbReference type="ARBA" id="ARBA00023004"/>
    </source>
</evidence>
<dbReference type="GO" id="GO:0016705">
    <property type="term" value="F:oxidoreductase activity, acting on paired donors, with incorporation or reduction of molecular oxygen"/>
    <property type="evidence" value="ECO:0007669"/>
    <property type="project" value="InterPro"/>
</dbReference>
<name>A0A2T3A6H3_9PEZI</name>
<evidence type="ECO:0000313" key="10">
    <source>
        <dbReference type="Proteomes" id="UP000241462"/>
    </source>
</evidence>
<keyword evidence="4 6" id="KW-0479">Metal-binding</keyword>
<dbReference type="InParanoid" id="A0A2T3A6H3"/>
<feature type="region of interest" description="Disordered" evidence="8">
    <location>
        <begin position="243"/>
        <end position="263"/>
    </location>
</feature>
<dbReference type="InterPro" id="IPR001128">
    <property type="entry name" value="Cyt_P450"/>
</dbReference>
<dbReference type="PRINTS" id="PR00463">
    <property type="entry name" value="EP450I"/>
</dbReference>
<dbReference type="Gene3D" id="1.10.630.10">
    <property type="entry name" value="Cytochrome P450"/>
    <property type="match status" value="1"/>
</dbReference>
<dbReference type="GO" id="GO:0004497">
    <property type="term" value="F:monooxygenase activity"/>
    <property type="evidence" value="ECO:0007669"/>
    <property type="project" value="UniProtKB-KW"/>
</dbReference>
<feature type="binding site" description="axial binding residue" evidence="6">
    <location>
        <position position="416"/>
    </location>
    <ligand>
        <name>heme</name>
        <dbReference type="ChEBI" id="CHEBI:30413"/>
    </ligand>
    <ligandPart>
        <name>Fe</name>
        <dbReference type="ChEBI" id="CHEBI:18248"/>
    </ligandPart>
</feature>
<reference evidence="9 10" key="1">
    <citation type="journal article" date="2018" name="Mycol. Prog.">
        <title>Coniella lustricola, a new species from submerged detritus.</title>
        <authorList>
            <person name="Raudabaugh D.B."/>
            <person name="Iturriaga T."/>
            <person name="Carver A."/>
            <person name="Mondo S."/>
            <person name="Pangilinan J."/>
            <person name="Lipzen A."/>
            <person name="He G."/>
            <person name="Amirebrahimi M."/>
            <person name="Grigoriev I.V."/>
            <person name="Miller A.N."/>
        </authorList>
    </citation>
    <scope>NUCLEOTIDE SEQUENCE [LARGE SCALE GENOMIC DNA]</scope>
    <source>
        <strain evidence="9 10">B22-T-1</strain>
    </source>
</reference>
<evidence type="ECO:0000256" key="4">
    <source>
        <dbReference type="ARBA" id="ARBA00022723"/>
    </source>
</evidence>
<dbReference type="STRING" id="2025994.A0A2T3A6H3"/>
<evidence type="ECO:0000256" key="6">
    <source>
        <dbReference type="PIRSR" id="PIRSR602401-1"/>
    </source>
</evidence>
<evidence type="ECO:0000313" key="9">
    <source>
        <dbReference type="EMBL" id="PSR83768.1"/>
    </source>
</evidence>
<keyword evidence="10" id="KW-1185">Reference proteome</keyword>
<proteinExistence type="inferred from homology"/>
<evidence type="ECO:0000256" key="2">
    <source>
        <dbReference type="ARBA" id="ARBA00010617"/>
    </source>
</evidence>
<keyword evidence="7" id="KW-0560">Oxidoreductase</keyword>
<organism evidence="9 10">
    <name type="scientific">Coniella lustricola</name>
    <dbReference type="NCBI Taxonomy" id="2025994"/>
    <lineage>
        <taxon>Eukaryota</taxon>
        <taxon>Fungi</taxon>
        <taxon>Dikarya</taxon>
        <taxon>Ascomycota</taxon>
        <taxon>Pezizomycotina</taxon>
        <taxon>Sordariomycetes</taxon>
        <taxon>Sordariomycetidae</taxon>
        <taxon>Diaporthales</taxon>
        <taxon>Schizoparmaceae</taxon>
        <taxon>Coniella</taxon>
    </lineage>
</organism>
<dbReference type="PANTHER" id="PTHR24305:SF232">
    <property type="entry name" value="P450, PUTATIVE (EUROFUNG)-RELATED"/>
    <property type="match status" value="1"/>
</dbReference>
<dbReference type="PROSITE" id="PS00086">
    <property type="entry name" value="CYTOCHROME_P450"/>
    <property type="match status" value="1"/>
</dbReference>
<dbReference type="GO" id="GO:0020037">
    <property type="term" value="F:heme binding"/>
    <property type="evidence" value="ECO:0007669"/>
    <property type="project" value="InterPro"/>
</dbReference>
<protein>
    <submittedName>
        <fullName evidence="9">Cytochrome P450</fullName>
    </submittedName>
</protein>
<keyword evidence="5 6" id="KW-0408">Iron</keyword>
<dbReference type="Proteomes" id="UP000241462">
    <property type="component" value="Unassembled WGS sequence"/>
</dbReference>
<dbReference type="SUPFAM" id="SSF48264">
    <property type="entry name" value="Cytochrome P450"/>
    <property type="match status" value="1"/>
</dbReference>
<dbReference type="GO" id="GO:0005506">
    <property type="term" value="F:iron ion binding"/>
    <property type="evidence" value="ECO:0007669"/>
    <property type="project" value="InterPro"/>
</dbReference>
<dbReference type="Pfam" id="PF00067">
    <property type="entry name" value="p450"/>
    <property type="match status" value="2"/>
</dbReference>
<evidence type="ECO:0000256" key="3">
    <source>
        <dbReference type="ARBA" id="ARBA00022617"/>
    </source>
</evidence>
<gene>
    <name evidence="9" type="ORF">BD289DRAFT_435412</name>
</gene>
<evidence type="ECO:0000256" key="7">
    <source>
        <dbReference type="RuleBase" id="RU000461"/>
    </source>
</evidence>
<dbReference type="InterPro" id="IPR017972">
    <property type="entry name" value="Cyt_P450_CS"/>
</dbReference>
<dbReference type="EMBL" id="KZ678454">
    <property type="protein sequence ID" value="PSR83768.1"/>
    <property type="molecule type" value="Genomic_DNA"/>
</dbReference>
<dbReference type="PANTHER" id="PTHR24305">
    <property type="entry name" value="CYTOCHROME P450"/>
    <property type="match status" value="1"/>
</dbReference>
<dbReference type="PRINTS" id="PR00385">
    <property type="entry name" value="P450"/>
</dbReference>
<evidence type="ECO:0000256" key="1">
    <source>
        <dbReference type="ARBA" id="ARBA00001971"/>
    </source>
</evidence>
<evidence type="ECO:0000256" key="8">
    <source>
        <dbReference type="SAM" id="MobiDB-lite"/>
    </source>
</evidence>
<dbReference type="InterPro" id="IPR036396">
    <property type="entry name" value="Cyt_P450_sf"/>
</dbReference>
<keyword evidence="7" id="KW-0503">Monooxygenase</keyword>
<sequence>MALDSIWDVAFGNELNTLPEEITFLRNLPSTAISIPTTTPKTNNAAINADTANYLSITFPKPSYNISVRSMLIITDGLDMAATSPFPRQAHWLLRQTPRYRHARAYKTRLIQERIADAKRRVLSAIPSFSPNDDNEGGGRRTRRRKRSGTNDTSTITASSSEFHGITCATDHLVRRETLAARKENRAPAYDSPEAKDELFGFLVGGHDTTATTMMWAIKFLADHPRVQNKLRHVLRTEAFPSFASSSSSSSSSSDSSCTPKIPTSAAITSRTNLPYLDAVVEEIFRCAGTAASAVRQATRDTTLLGYSIPKGTDVYFMSNGPGYIQSNALNALITEDQRSASSREYRERALPAWDEEDISAFRPERWLKTTTVKTKTAVDDGGGDRETNEEKETTTMVFDVRSGPVLQFGGGLRGCFGKRMAYLEMRILVVLLVWMYELVQVPEGLGGNAAFDSLTHKPKNCYLVLQELKY</sequence>
<comment type="similarity">
    <text evidence="2 7">Belongs to the cytochrome P450 family.</text>
</comment>
<dbReference type="InterPro" id="IPR050121">
    <property type="entry name" value="Cytochrome_P450_monoxygenase"/>
</dbReference>